<organism evidence="2 3">
    <name type="scientific">Lithospermum erythrorhizon</name>
    <name type="common">Purple gromwell</name>
    <name type="synonym">Lithospermum officinale var. erythrorhizon</name>
    <dbReference type="NCBI Taxonomy" id="34254"/>
    <lineage>
        <taxon>Eukaryota</taxon>
        <taxon>Viridiplantae</taxon>
        <taxon>Streptophyta</taxon>
        <taxon>Embryophyta</taxon>
        <taxon>Tracheophyta</taxon>
        <taxon>Spermatophyta</taxon>
        <taxon>Magnoliopsida</taxon>
        <taxon>eudicotyledons</taxon>
        <taxon>Gunneridae</taxon>
        <taxon>Pentapetalae</taxon>
        <taxon>asterids</taxon>
        <taxon>lamiids</taxon>
        <taxon>Boraginales</taxon>
        <taxon>Boraginaceae</taxon>
        <taxon>Boraginoideae</taxon>
        <taxon>Lithospermeae</taxon>
        <taxon>Lithospermum</taxon>
    </lineage>
</organism>
<proteinExistence type="predicted"/>
<accession>A0AAV3P7K2</accession>
<gene>
    <name evidence="2" type="ORF">LIER_42960</name>
</gene>
<keyword evidence="3" id="KW-1185">Reference proteome</keyword>
<evidence type="ECO:0000313" key="3">
    <source>
        <dbReference type="Proteomes" id="UP001454036"/>
    </source>
</evidence>
<evidence type="ECO:0000256" key="1">
    <source>
        <dbReference type="SAM" id="MobiDB-lite"/>
    </source>
</evidence>
<dbReference type="AlphaFoldDB" id="A0AAV3P7K2"/>
<feature type="compositionally biased region" description="Basic and acidic residues" evidence="1">
    <location>
        <begin position="92"/>
        <end position="106"/>
    </location>
</feature>
<evidence type="ECO:0000313" key="2">
    <source>
        <dbReference type="EMBL" id="GAA0147525.1"/>
    </source>
</evidence>
<name>A0AAV3P7K2_LITER</name>
<feature type="region of interest" description="Disordered" evidence="1">
    <location>
        <begin position="20"/>
        <end position="116"/>
    </location>
</feature>
<protein>
    <submittedName>
        <fullName evidence="2">Uncharacterized protein</fullName>
    </submittedName>
</protein>
<reference evidence="2 3" key="1">
    <citation type="submission" date="2024-01" db="EMBL/GenBank/DDBJ databases">
        <title>The complete chloroplast genome sequence of Lithospermum erythrorhizon: insights into the phylogenetic relationship among Boraginaceae species and the maternal lineages of purple gromwells.</title>
        <authorList>
            <person name="Okada T."/>
            <person name="Watanabe K."/>
        </authorList>
    </citation>
    <scope>NUCLEOTIDE SEQUENCE [LARGE SCALE GENOMIC DNA]</scope>
</reference>
<dbReference type="EMBL" id="BAABME010031902">
    <property type="protein sequence ID" value="GAA0147525.1"/>
    <property type="molecule type" value="Genomic_DNA"/>
</dbReference>
<comment type="caution">
    <text evidence="2">The sequence shown here is derived from an EMBL/GenBank/DDBJ whole genome shotgun (WGS) entry which is preliminary data.</text>
</comment>
<dbReference type="Proteomes" id="UP001454036">
    <property type="component" value="Unassembled WGS sequence"/>
</dbReference>
<sequence length="139" mass="15128">MNLNGNNDHLQENDALNLNNPAFRQPEDAPQNVPRPINIRSGRTLPDRGKFTLFGDGRGDTRTHGANCGQHYGTAEGETPPYRKRAPAGQQSRHEVPAPDKREGELIRAPGLGNGYSSHVAEANRCPYGKGCRTNTTGN</sequence>